<dbReference type="NCBIfam" id="TIGR00756">
    <property type="entry name" value="PPR"/>
    <property type="match status" value="8"/>
</dbReference>
<dbReference type="Pfam" id="PF13041">
    <property type="entry name" value="PPR_2"/>
    <property type="match status" value="3"/>
</dbReference>
<feature type="repeat" description="PPR" evidence="3">
    <location>
        <begin position="489"/>
        <end position="523"/>
    </location>
</feature>
<accession>A0A251PER4</accession>
<proteinExistence type="inferred from homology"/>
<dbReference type="SMR" id="A0A251PER4"/>
<dbReference type="eggNOG" id="KOG4197">
    <property type="taxonomic scope" value="Eukaryota"/>
</dbReference>
<organism evidence="4 5">
    <name type="scientific">Prunus persica</name>
    <name type="common">Peach</name>
    <name type="synonym">Amygdalus persica</name>
    <dbReference type="NCBI Taxonomy" id="3760"/>
    <lineage>
        <taxon>Eukaryota</taxon>
        <taxon>Viridiplantae</taxon>
        <taxon>Streptophyta</taxon>
        <taxon>Embryophyta</taxon>
        <taxon>Tracheophyta</taxon>
        <taxon>Spermatophyta</taxon>
        <taxon>Magnoliopsida</taxon>
        <taxon>eudicotyledons</taxon>
        <taxon>Gunneridae</taxon>
        <taxon>Pentapetalae</taxon>
        <taxon>rosids</taxon>
        <taxon>fabids</taxon>
        <taxon>Rosales</taxon>
        <taxon>Rosaceae</taxon>
        <taxon>Amygdaloideae</taxon>
        <taxon>Amygdaleae</taxon>
        <taxon>Prunus</taxon>
    </lineage>
</organism>
<reference evidence="4 5" key="1">
    <citation type="journal article" date="2013" name="Nat. Genet.">
        <title>The high-quality draft genome of peach (Prunus persica) identifies unique patterns of genetic diversity, domestication and genome evolution.</title>
        <authorList>
            <consortium name="International Peach Genome Initiative"/>
            <person name="Verde I."/>
            <person name="Abbott A.G."/>
            <person name="Scalabrin S."/>
            <person name="Jung S."/>
            <person name="Shu S."/>
            <person name="Marroni F."/>
            <person name="Zhebentyayeva T."/>
            <person name="Dettori M.T."/>
            <person name="Grimwood J."/>
            <person name="Cattonaro F."/>
            <person name="Zuccolo A."/>
            <person name="Rossini L."/>
            <person name="Jenkins J."/>
            <person name="Vendramin E."/>
            <person name="Meisel L.A."/>
            <person name="Decroocq V."/>
            <person name="Sosinski B."/>
            <person name="Prochnik S."/>
            <person name="Mitros T."/>
            <person name="Policriti A."/>
            <person name="Cipriani G."/>
            <person name="Dondini L."/>
            <person name="Ficklin S."/>
            <person name="Goodstein D.M."/>
            <person name="Xuan P."/>
            <person name="Del Fabbro C."/>
            <person name="Aramini V."/>
            <person name="Copetti D."/>
            <person name="Gonzalez S."/>
            <person name="Horner D.S."/>
            <person name="Falchi R."/>
            <person name="Lucas S."/>
            <person name="Mica E."/>
            <person name="Maldonado J."/>
            <person name="Lazzari B."/>
            <person name="Bielenberg D."/>
            <person name="Pirona R."/>
            <person name="Miculan M."/>
            <person name="Barakat A."/>
            <person name="Testolin R."/>
            <person name="Stella A."/>
            <person name="Tartarini S."/>
            <person name="Tonutti P."/>
            <person name="Arus P."/>
            <person name="Orellana A."/>
            <person name="Wells C."/>
            <person name="Main D."/>
            <person name="Vizzotto G."/>
            <person name="Silva H."/>
            <person name="Salamini F."/>
            <person name="Schmutz J."/>
            <person name="Morgante M."/>
            <person name="Rokhsar D.S."/>
        </authorList>
    </citation>
    <scope>NUCLEOTIDE SEQUENCE [LARGE SCALE GENOMIC DNA]</scope>
    <source>
        <strain evidence="5">cv. Nemared</strain>
    </source>
</reference>
<feature type="repeat" description="PPR" evidence="3">
    <location>
        <begin position="177"/>
        <end position="211"/>
    </location>
</feature>
<comment type="similarity">
    <text evidence="1">Belongs to the PPR family. P subfamily.</text>
</comment>
<dbReference type="PROSITE" id="PS51375">
    <property type="entry name" value="PPR"/>
    <property type="match status" value="7"/>
</dbReference>
<feature type="repeat" description="PPR" evidence="3">
    <location>
        <begin position="142"/>
        <end position="176"/>
    </location>
</feature>
<dbReference type="InterPro" id="IPR002885">
    <property type="entry name" value="PPR_rpt"/>
</dbReference>
<dbReference type="InterPro" id="IPR011990">
    <property type="entry name" value="TPR-like_helical_dom_sf"/>
</dbReference>
<sequence length="586" mass="66354">MFLHKAHQFRRAYSTASSLSWRTNIKQAQLASQISYALLQRRNWVPLLRNLSLFPKLTPALFLQILHKTQNNPQVSLEFFNWAKVNLRFEPDLKSNCQIIRVSLGSGLVRPVKPILDSLIQTHPVSELVQCITLACKGTDSQSTTLSFVLGCYSRKGLFREGLEVFRKMNVLGCVPSVVACNALLNAIQRENEIRLAWCFYGLMIRNGVLPDRFTWSLVAQILCKDGKFERILRLLDLNIYNSMMYNLLVDGCSKSGNFDAAFSHLNEMCDRKVDPDFSTYSSILDGACKLGNVEVVERVTSVMVEKKLLPNCPLSEYDSIVEKLCDLGKTHAAEMFFKKACDEKIGLQDGTYGLMLKALTNEVRTKEAISVYRLISERGIVVDGSSYHAFADVLCKEERYEEGFELLMDVISRGCSPSASELSCFISFLCRRGRWREAEYLLNVVLDKGLLPDLICCSPLVGRYCSGRQIDSAIALHNKMEKLNGSLDVTTYNVLLSGLFAARRIEEAMRVFDYMRRHNLMSSASFTIMIRGLCGVKELRKAMKIHDEMLKMRLKPDAATYKRLISGFQVTLSNLETRNEGDEAK</sequence>
<dbReference type="PANTHER" id="PTHR47939">
    <property type="entry name" value="MEMBRANE-ASSOCIATED SALT-INDUCIBLE PROTEIN-LIKE"/>
    <property type="match status" value="1"/>
</dbReference>
<keyword evidence="5" id="KW-1185">Reference proteome</keyword>
<name>A0A251PER4_PRUPE</name>
<feature type="repeat" description="PPR" evidence="3">
    <location>
        <begin position="384"/>
        <end position="418"/>
    </location>
</feature>
<dbReference type="Proteomes" id="UP000006882">
    <property type="component" value="Chromosome G4"/>
</dbReference>
<evidence type="ECO:0000256" key="2">
    <source>
        <dbReference type="ARBA" id="ARBA00022737"/>
    </source>
</evidence>
<dbReference type="Gramene" id="ONI10058">
    <property type="protein sequence ID" value="ONI10058"/>
    <property type="gene ID" value="PRUPE_4G025500"/>
</dbReference>
<dbReference type="AlphaFoldDB" id="A0A251PER4"/>
<dbReference type="InterPro" id="IPR050667">
    <property type="entry name" value="PPR-containing_protein"/>
</dbReference>
<dbReference type="Gene3D" id="1.25.40.10">
    <property type="entry name" value="Tetratricopeptide repeat domain"/>
    <property type="match status" value="5"/>
</dbReference>
<dbReference type="OrthoDB" id="747253at2759"/>
<protein>
    <recommendedName>
        <fullName evidence="6">Pentacotripeptide-repeat region of PRORP domain-containing protein</fullName>
    </recommendedName>
</protein>
<evidence type="ECO:0000256" key="1">
    <source>
        <dbReference type="ARBA" id="ARBA00007626"/>
    </source>
</evidence>
<evidence type="ECO:0008006" key="6">
    <source>
        <dbReference type="Google" id="ProtNLM"/>
    </source>
</evidence>
<dbReference type="Pfam" id="PF01535">
    <property type="entry name" value="PPR"/>
    <property type="match status" value="3"/>
</dbReference>
<feature type="repeat" description="PPR" evidence="3">
    <location>
        <begin position="419"/>
        <end position="453"/>
    </location>
</feature>
<feature type="repeat" description="PPR" evidence="3">
    <location>
        <begin position="277"/>
        <end position="311"/>
    </location>
</feature>
<gene>
    <name evidence="4" type="ORF">PRUPE_4G025500</name>
</gene>
<keyword evidence="2" id="KW-0677">Repeat</keyword>
<evidence type="ECO:0000313" key="4">
    <source>
        <dbReference type="EMBL" id="ONI10058.1"/>
    </source>
</evidence>
<evidence type="ECO:0000256" key="3">
    <source>
        <dbReference type="PROSITE-ProRule" id="PRU00708"/>
    </source>
</evidence>
<feature type="repeat" description="PPR" evidence="3">
    <location>
        <begin position="242"/>
        <end position="276"/>
    </location>
</feature>
<dbReference type="PANTHER" id="PTHR47939:SF2">
    <property type="entry name" value="OS03G0782900 PROTEIN"/>
    <property type="match status" value="1"/>
</dbReference>
<evidence type="ECO:0000313" key="5">
    <source>
        <dbReference type="Proteomes" id="UP000006882"/>
    </source>
</evidence>
<dbReference type="STRING" id="3760.A0A251PER4"/>
<dbReference type="EMBL" id="CM007654">
    <property type="protein sequence ID" value="ONI10058.1"/>
    <property type="molecule type" value="Genomic_DNA"/>
</dbReference>